<dbReference type="OrthoDB" id="10679at10239"/>
<keyword evidence="2" id="KW-1185">Reference proteome</keyword>
<dbReference type="GeneID" id="26131648"/>
<gene>
    <name evidence="1" type="primary">G</name>
</gene>
<dbReference type="EMBL" id="KM817610">
    <property type="protein sequence ID" value="AJG39075.1"/>
    <property type="molecule type" value="Viral_cRNA"/>
</dbReference>
<accession>A0A0B5KJY0</accession>
<name>A0A0B5KJY0_9VIRU</name>
<proteinExistence type="predicted"/>
<evidence type="ECO:0000313" key="1">
    <source>
        <dbReference type="EMBL" id="AJG39075.1"/>
    </source>
</evidence>
<dbReference type="RefSeq" id="YP_009177720.1">
    <property type="nucleotide sequence ID" value="NC_028265.1"/>
</dbReference>
<dbReference type="Pfam" id="PF24664">
    <property type="entry name" value="Monjiviricetes_fusion"/>
    <property type="match status" value="1"/>
</dbReference>
<protein>
    <submittedName>
        <fullName evidence="1">Glycoprotein</fullName>
    </submittedName>
</protein>
<evidence type="ECO:0000313" key="2">
    <source>
        <dbReference type="Proteomes" id="UP000204649"/>
    </source>
</evidence>
<dbReference type="Proteomes" id="UP000204649">
    <property type="component" value="Segment"/>
</dbReference>
<organism evidence="1 2">
    <name type="scientific">Wuhan Mosquito Virus 8</name>
    <dbReference type="NCBI Taxonomy" id="1608133"/>
    <lineage>
        <taxon>Viruses</taxon>
        <taxon>Riboviria</taxon>
        <taxon>Orthornavirae</taxon>
        <taxon>Negarnaviricota</taxon>
        <taxon>Haploviricotina</taxon>
        <taxon>Monjiviricetes</taxon>
        <taxon>Jingchuvirales</taxon>
        <taxon>Chuviridae</taxon>
        <taxon>Culicidavirus</taxon>
        <taxon>Culicidavirus culicidae</taxon>
    </lineage>
</organism>
<reference evidence="1 2" key="1">
    <citation type="journal article" date="2015" name="Elife">
        <title>Unprecedented genomic diversity of RNA viruses in arthropods reveals the ancestry of negative-sense RNA viruses.</title>
        <authorList>
            <person name="Li C.X."/>
            <person name="Shi M."/>
            <person name="Tian J.H."/>
            <person name="Lin X.D."/>
            <person name="Kang Y.J."/>
            <person name="Chen L.J."/>
            <person name="Qin X.C."/>
            <person name="Xu J."/>
            <person name="Holmes E.C."/>
            <person name="Zhang Y.Z."/>
        </authorList>
    </citation>
    <scope>NUCLEOTIDE SEQUENCE [LARGE SCALE GENOMIC DNA]</scope>
    <source>
        <strain evidence="1 2">XC2-7</strain>
    </source>
</reference>
<sequence>MKLSLLLAGVALYYAALSSGFIAYDCAHKRTNFTALSIWSVGECPDIPDQVKTETKQIQLLQINEHSLIHVYQCKAAMIRTIYHCGSFSHSSLVARAVTQYVEDISRTACIGMHVTKTWNLYGSTVDRLKLNATQTYHKIVAGDNDFKGSCSGGSYTAEGVVYKDVVVELSITLTLYDYETTVKKDEGLVSLRGGYTCPYNKDGCMDSEGGNTYWEYTQSNDCLKDQYNVLYSGEAIETTAVSNGQVQKMYSVRTGDIIFSLMTTLPAPLCYLKGLATEHPSLFIYVTDGGDKPFTRTIKSAKNMDMFTYVNSKFVHVERHLRSSIESLYRDVVRHRCDLERTVLETRLGMASSNPIEFAYLVMGGPGYTALQMGEVVYIIQCQPVEVQLRETPSCYQEIPVVYQNKSSFVTPRSRLLQQYGTQVDCNSLMYPTYFLNEDWYKVHSGPHLVKAPGALNPKVRDTWKYTDPGSLIQAGLYTKEALDKLRHEVMFPSERSAITNILTRITTQTGTIPQGVSIHGLLDDETIEHLAQSLTGRMWGWFSWLGNVVSGLLGFWICGKLIKFVIDTAVHAYSLREVFGCSWYMCGMFWDACTWFLLRNKPSKNSEDPEASCAIAMSDCRKFEDDVIVKEPYASPTAPRDPVCYPKLPTM</sequence>
<dbReference type="KEGG" id="vg:26131648"/>